<dbReference type="PANTHER" id="PTHR43445:SF3">
    <property type="entry name" value="UDP-N-ACETYLMURAMATE--L-ALANINE LIGASE"/>
    <property type="match status" value="1"/>
</dbReference>
<dbReference type="Pfam" id="PF08245">
    <property type="entry name" value="Mur_ligase_M"/>
    <property type="match status" value="1"/>
</dbReference>
<evidence type="ECO:0000256" key="2">
    <source>
        <dbReference type="ARBA" id="ARBA00004752"/>
    </source>
</evidence>
<dbReference type="GO" id="GO:0008360">
    <property type="term" value="P:regulation of cell shape"/>
    <property type="evidence" value="ECO:0007669"/>
    <property type="project" value="UniProtKB-KW"/>
</dbReference>
<dbReference type="EC" id="6.3.2.8" evidence="3 14"/>
<comment type="catalytic activity">
    <reaction evidence="13 14">
        <text>UDP-N-acetyl-alpha-D-muramate + L-alanine + ATP = UDP-N-acetyl-alpha-D-muramoyl-L-alanine + ADP + phosphate + H(+)</text>
        <dbReference type="Rhea" id="RHEA:23372"/>
        <dbReference type="ChEBI" id="CHEBI:15378"/>
        <dbReference type="ChEBI" id="CHEBI:30616"/>
        <dbReference type="ChEBI" id="CHEBI:43474"/>
        <dbReference type="ChEBI" id="CHEBI:57972"/>
        <dbReference type="ChEBI" id="CHEBI:70757"/>
        <dbReference type="ChEBI" id="CHEBI:83898"/>
        <dbReference type="ChEBI" id="CHEBI:456216"/>
        <dbReference type="EC" id="6.3.2.8"/>
    </reaction>
</comment>
<comment type="function">
    <text evidence="14">Cell wall formation.</text>
</comment>
<evidence type="ECO:0000256" key="3">
    <source>
        <dbReference type="ARBA" id="ARBA00012211"/>
    </source>
</evidence>
<keyword evidence="5 14" id="KW-0436">Ligase</keyword>
<proteinExistence type="inferred from homology"/>
<evidence type="ECO:0000256" key="1">
    <source>
        <dbReference type="ARBA" id="ARBA00004496"/>
    </source>
</evidence>
<comment type="subcellular location">
    <subcellularLocation>
        <location evidence="1 14">Cytoplasm</location>
    </subcellularLocation>
</comment>
<name>A0A933I8G8_UNCT6</name>
<dbReference type="Gene3D" id="3.90.190.20">
    <property type="entry name" value="Mur ligase, C-terminal domain"/>
    <property type="match status" value="1"/>
</dbReference>
<dbReference type="Pfam" id="PF02875">
    <property type="entry name" value="Mur_ligase_C"/>
    <property type="match status" value="1"/>
</dbReference>
<dbReference type="InterPro" id="IPR004101">
    <property type="entry name" value="Mur_ligase_C"/>
</dbReference>
<evidence type="ECO:0000256" key="9">
    <source>
        <dbReference type="ARBA" id="ARBA00022960"/>
    </source>
</evidence>
<dbReference type="GO" id="GO:0009252">
    <property type="term" value="P:peptidoglycan biosynthetic process"/>
    <property type="evidence" value="ECO:0007669"/>
    <property type="project" value="UniProtKB-UniRule"/>
</dbReference>
<dbReference type="PANTHER" id="PTHR43445">
    <property type="entry name" value="UDP-N-ACETYLMURAMATE--L-ALANINE LIGASE-RELATED"/>
    <property type="match status" value="1"/>
</dbReference>
<keyword evidence="11 14" id="KW-0131">Cell cycle</keyword>
<comment type="similarity">
    <text evidence="14">Belongs to the MurCDEF family.</text>
</comment>
<sequence length="453" mass="49564">MFGKIKKIHFVGIGGIGMSGIAEVLLNLGYQVSGSDLKLSEVTERLQTIGARIAEGHRPENLGQVEVVVISSAVHDDNSEVRAARDRKIPVIRRAEMLAELMRMKYGIGVAGTHGKTTTTSMIGQVLTKAGMDPTLVIGGKVKTFGSNAKLGAGQYLVAEADEFDRSFLKLSPTLAVITTIEAEHLDCYKDLDGIKNAFVEFANKVPFYGAIVACLDEKGVQAILPRLEKRCITYGFSPQAELKARDVKFKGMETSFTAFNGRAEFGQIKLKLPGMHNVKNSLAAVAVGLDLEIPFSVIAQALYEFSGVYRRFEIKGQKNDILVIDDYGHHPTEIEATLKAAKDAFGRRVIAVFQPHLYSRTRDFYKEFGSAFYQADLLIVTGIYPAREQPIEGVSGKLVADAARELGHHHVQYVEQSSQLIAELKRLARPGDIIITLGAGDIYQAGEEFLNG</sequence>
<dbReference type="GO" id="GO:0051301">
    <property type="term" value="P:cell division"/>
    <property type="evidence" value="ECO:0007669"/>
    <property type="project" value="UniProtKB-KW"/>
</dbReference>
<dbReference type="SUPFAM" id="SSF53244">
    <property type="entry name" value="MurD-like peptide ligases, peptide-binding domain"/>
    <property type="match status" value="1"/>
</dbReference>
<dbReference type="GO" id="GO:0005524">
    <property type="term" value="F:ATP binding"/>
    <property type="evidence" value="ECO:0007669"/>
    <property type="project" value="UniProtKB-UniRule"/>
</dbReference>
<evidence type="ECO:0000256" key="8">
    <source>
        <dbReference type="ARBA" id="ARBA00022840"/>
    </source>
</evidence>
<protein>
    <recommendedName>
        <fullName evidence="3 14">UDP-N-acetylmuramate--L-alanine ligase</fullName>
        <ecNumber evidence="3 14">6.3.2.8</ecNumber>
    </recommendedName>
    <alternativeName>
        <fullName evidence="14">UDP-N-acetylmuramoyl-L-alanine synthetase</fullName>
    </alternativeName>
</protein>
<evidence type="ECO:0000256" key="5">
    <source>
        <dbReference type="ARBA" id="ARBA00022598"/>
    </source>
</evidence>
<dbReference type="InterPro" id="IPR000713">
    <property type="entry name" value="Mur_ligase_N"/>
</dbReference>
<evidence type="ECO:0000256" key="14">
    <source>
        <dbReference type="HAMAP-Rule" id="MF_00046"/>
    </source>
</evidence>
<evidence type="ECO:0000259" key="15">
    <source>
        <dbReference type="Pfam" id="PF01225"/>
    </source>
</evidence>
<evidence type="ECO:0000313" key="19">
    <source>
        <dbReference type="Proteomes" id="UP000736328"/>
    </source>
</evidence>
<comment type="caution">
    <text evidence="18">The sequence shown here is derived from an EMBL/GenBank/DDBJ whole genome shotgun (WGS) entry which is preliminary data.</text>
</comment>
<keyword evidence="10 14" id="KW-0573">Peptidoglycan synthesis</keyword>
<dbReference type="InterPro" id="IPR050061">
    <property type="entry name" value="MurCDEF_pg_biosynth"/>
</dbReference>
<evidence type="ECO:0000256" key="6">
    <source>
        <dbReference type="ARBA" id="ARBA00022618"/>
    </source>
</evidence>
<dbReference type="Pfam" id="PF01225">
    <property type="entry name" value="Mur_ligase"/>
    <property type="match status" value="1"/>
</dbReference>
<dbReference type="SUPFAM" id="SSF53623">
    <property type="entry name" value="MurD-like peptide ligases, catalytic domain"/>
    <property type="match status" value="1"/>
</dbReference>
<dbReference type="AlphaFoldDB" id="A0A933I8G8"/>
<organism evidence="18 19">
    <name type="scientific">candidate division TA06 bacterium</name>
    <dbReference type="NCBI Taxonomy" id="2250710"/>
    <lineage>
        <taxon>Bacteria</taxon>
        <taxon>Bacteria division TA06</taxon>
    </lineage>
</organism>
<dbReference type="GO" id="GO:0005737">
    <property type="term" value="C:cytoplasm"/>
    <property type="evidence" value="ECO:0007669"/>
    <property type="project" value="UniProtKB-SubCell"/>
</dbReference>
<evidence type="ECO:0000256" key="4">
    <source>
        <dbReference type="ARBA" id="ARBA00022490"/>
    </source>
</evidence>
<evidence type="ECO:0000256" key="12">
    <source>
        <dbReference type="ARBA" id="ARBA00023316"/>
    </source>
</evidence>
<keyword evidence="9 14" id="KW-0133">Cell shape</keyword>
<dbReference type="InterPro" id="IPR036565">
    <property type="entry name" value="Mur-like_cat_sf"/>
</dbReference>
<dbReference type="GO" id="GO:0008763">
    <property type="term" value="F:UDP-N-acetylmuramate-L-alanine ligase activity"/>
    <property type="evidence" value="ECO:0007669"/>
    <property type="project" value="UniProtKB-UniRule"/>
</dbReference>
<feature type="domain" description="Mur ligase N-terminal catalytic" evidence="15">
    <location>
        <begin position="7"/>
        <end position="106"/>
    </location>
</feature>
<feature type="binding site" evidence="14">
    <location>
        <begin position="112"/>
        <end position="118"/>
    </location>
    <ligand>
        <name>ATP</name>
        <dbReference type="ChEBI" id="CHEBI:30616"/>
    </ligand>
</feature>
<dbReference type="InterPro" id="IPR036615">
    <property type="entry name" value="Mur_ligase_C_dom_sf"/>
</dbReference>
<feature type="domain" description="Mur ligase C-terminal" evidence="16">
    <location>
        <begin position="311"/>
        <end position="441"/>
    </location>
</feature>
<keyword evidence="8 14" id="KW-0067">ATP-binding</keyword>
<dbReference type="HAMAP" id="MF_00046">
    <property type="entry name" value="MurC"/>
    <property type="match status" value="1"/>
</dbReference>
<dbReference type="SUPFAM" id="SSF51984">
    <property type="entry name" value="MurCD N-terminal domain"/>
    <property type="match status" value="1"/>
</dbReference>
<feature type="domain" description="Mur ligase central" evidence="17">
    <location>
        <begin position="110"/>
        <end position="288"/>
    </location>
</feature>
<dbReference type="InterPro" id="IPR013221">
    <property type="entry name" value="Mur_ligase_cen"/>
</dbReference>
<reference evidence="18" key="1">
    <citation type="submission" date="2020-07" db="EMBL/GenBank/DDBJ databases">
        <title>Huge and variable diversity of episymbiotic CPR bacteria and DPANN archaea in groundwater ecosystems.</title>
        <authorList>
            <person name="He C.Y."/>
            <person name="Keren R."/>
            <person name="Whittaker M."/>
            <person name="Farag I.F."/>
            <person name="Doudna J."/>
            <person name="Cate J.H.D."/>
            <person name="Banfield J.F."/>
        </authorList>
    </citation>
    <scope>NUCLEOTIDE SEQUENCE</scope>
    <source>
        <strain evidence="18">NC_groundwater_1520_Pr4_B-0.1um_53_5</strain>
    </source>
</reference>
<dbReference type="InterPro" id="IPR005758">
    <property type="entry name" value="UDP-N-AcMur_Ala_ligase_MurC"/>
</dbReference>
<dbReference type="EMBL" id="JACQXR010000061">
    <property type="protein sequence ID" value="MBI4726577.1"/>
    <property type="molecule type" value="Genomic_DNA"/>
</dbReference>
<evidence type="ECO:0000256" key="7">
    <source>
        <dbReference type="ARBA" id="ARBA00022741"/>
    </source>
</evidence>
<keyword evidence="6 14" id="KW-0132">Cell division</keyword>
<dbReference type="GO" id="GO:0071555">
    <property type="term" value="P:cell wall organization"/>
    <property type="evidence" value="ECO:0007669"/>
    <property type="project" value="UniProtKB-KW"/>
</dbReference>
<evidence type="ECO:0000313" key="18">
    <source>
        <dbReference type="EMBL" id="MBI4726577.1"/>
    </source>
</evidence>
<gene>
    <name evidence="14" type="primary">murC</name>
    <name evidence="18" type="ORF">HY768_05055</name>
</gene>
<evidence type="ECO:0000256" key="10">
    <source>
        <dbReference type="ARBA" id="ARBA00022984"/>
    </source>
</evidence>
<comment type="pathway">
    <text evidence="2 14">Cell wall biogenesis; peptidoglycan biosynthesis.</text>
</comment>
<dbReference type="Proteomes" id="UP000736328">
    <property type="component" value="Unassembled WGS sequence"/>
</dbReference>
<dbReference type="Gene3D" id="3.40.1190.10">
    <property type="entry name" value="Mur-like, catalytic domain"/>
    <property type="match status" value="1"/>
</dbReference>
<evidence type="ECO:0000256" key="11">
    <source>
        <dbReference type="ARBA" id="ARBA00023306"/>
    </source>
</evidence>
<keyword evidence="7 14" id="KW-0547">Nucleotide-binding</keyword>
<evidence type="ECO:0000259" key="17">
    <source>
        <dbReference type="Pfam" id="PF08245"/>
    </source>
</evidence>
<keyword evidence="12 14" id="KW-0961">Cell wall biogenesis/degradation</keyword>
<accession>A0A933I8G8</accession>
<evidence type="ECO:0000256" key="13">
    <source>
        <dbReference type="ARBA" id="ARBA00047833"/>
    </source>
</evidence>
<evidence type="ECO:0000259" key="16">
    <source>
        <dbReference type="Pfam" id="PF02875"/>
    </source>
</evidence>
<keyword evidence="4 14" id="KW-0963">Cytoplasm</keyword>
<dbReference type="Gene3D" id="3.40.50.720">
    <property type="entry name" value="NAD(P)-binding Rossmann-like Domain"/>
    <property type="match status" value="1"/>
</dbReference>
<dbReference type="NCBIfam" id="TIGR01082">
    <property type="entry name" value="murC"/>
    <property type="match status" value="1"/>
</dbReference>